<dbReference type="EMBL" id="SJLI01000001">
    <property type="protein sequence ID" value="TYK95778.1"/>
    <property type="molecule type" value="Genomic_DNA"/>
</dbReference>
<gene>
    <name evidence="1" type="ORF">E0F67_01610</name>
</gene>
<protein>
    <submittedName>
        <fullName evidence="1">Uncharacterized protein</fullName>
    </submittedName>
</protein>
<dbReference type="RefSeq" id="WP_011285486.1">
    <property type="nucleotide sequence ID" value="NZ_AP019548.1"/>
</dbReference>
<comment type="caution">
    <text evidence="1">The sequence shown here is derived from an EMBL/GenBank/DDBJ whole genome shotgun (WGS) entry which is preliminary data.</text>
</comment>
<sequence length="72" mass="8356">MALLFYYYVRKNQVKKLSQLKNLTEIFRKFIILTINNISAIKAFQTAGVLFGPIKAANARESSIWFENLTKQ</sequence>
<accession>A0A4U7HXB7</accession>
<name>A0A4U7HXB7_STRPY</name>
<organism evidence="1 2">
    <name type="scientific">Streptococcus pyogenes</name>
    <dbReference type="NCBI Taxonomy" id="1314"/>
    <lineage>
        <taxon>Bacteria</taxon>
        <taxon>Bacillati</taxon>
        <taxon>Bacillota</taxon>
        <taxon>Bacilli</taxon>
        <taxon>Lactobacillales</taxon>
        <taxon>Streptococcaceae</taxon>
        <taxon>Streptococcus</taxon>
    </lineage>
</organism>
<dbReference type="Proteomes" id="UP000325300">
    <property type="component" value="Unassembled WGS sequence"/>
</dbReference>
<proteinExistence type="predicted"/>
<dbReference type="AlphaFoldDB" id="A0A4U7HXB7"/>
<evidence type="ECO:0000313" key="1">
    <source>
        <dbReference type="EMBL" id="TYK95778.1"/>
    </source>
</evidence>
<evidence type="ECO:0000313" key="2">
    <source>
        <dbReference type="Proteomes" id="UP000325300"/>
    </source>
</evidence>
<reference evidence="1 2" key="1">
    <citation type="submission" date="2019-02" db="EMBL/GenBank/DDBJ databases">
        <title>Novel genomic isolates of S. pyogenes and S. dysgalactiae subsp. equisimilis associated to necrotising fasciitis (NSTI).</title>
        <authorList>
            <person name="Barrantes I."/>
        </authorList>
    </citation>
    <scope>NUCLEOTIDE SEQUENCE [LARGE SCALE GENOMIC DNA]</scope>
    <source>
        <strain evidence="1 2">SPY5003</strain>
    </source>
</reference>